<dbReference type="AlphaFoldDB" id="A0AAD8GYD9"/>
<reference evidence="2" key="1">
    <citation type="submission" date="2023-02" db="EMBL/GenBank/DDBJ databases">
        <title>Genome of toxic invasive species Heracleum sosnowskyi carries increased number of genes despite the absence of recent whole-genome duplications.</title>
        <authorList>
            <person name="Schelkunov M."/>
            <person name="Shtratnikova V."/>
            <person name="Makarenko M."/>
            <person name="Klepikova A."/>
            <person name="Omelchenko D."/>
            <person name="Novikova G."/>
            <person name="Obukhova E."/>
            <person name="Bogdanov V."/>
            <person name="Penin A."/>
            <person name="Logacheva M."/>
        </authorList>
    </citation>
    <scope>NUCLEOTIDE SEQUENCE</scope>
    <source>
        <strain evidence="2">Hsosn_3</strain>
        <tissue evidence="2">Leaf</tissue>
    </source>
</reference>
<accession>A0AAD8GYD9</accession>
<dbReference type="EMBL" id="JAUIZM010000011">
    <property type="protein sequence ID" value="KAK1357635.1"/>
    <property type="molecule type" value="Genomic_DNA"/>
</dbReference>
<organism evidence="2 3">
    <name type="scientific">Heracleum sosnowskyi</name>
    <dbReference type="NCBI Taxonomy" id="360622"/>
    <lineage>
        <taxon>Eukaryota</taxon>
        <taxon>Viridiplantae</taxon>
        <taxon>Streptophyta</taxon>
        <taxon>Embryophyta</taxon>
        <taxon>Tracheophyta</taxon>
        <taxon>Spermatophyta</taxon>
        <taxon>Magnoliopsida</taxon>
        <taxon>eudicotyledons</taxon>
        <taxon>Gunneridae</taxon>
        <taxon>Pentapetalae</taxon>
        <taxon>asterids</taxon>
        <taxon>campanulids</taxon>
        <taxon>Apiales</taxon>
        <taxon>Apiaceae</taxon>
        <taxon>Apioideae</taxon>
        <taxon>apioid superclade</taxon>
        <taxon>Tordylieae</taxon>
        <taxon>Tordyliinae</taxon>
        <taxon>Heracleum</taxon>
    </lineage>
</organism>
<evidence type="ECO:0000313" key="2">
    <source>
        <dbReference type="EMBL" id="KAK1357635.1"/>
    </source>
</evidence>
<gene>
    <name evidence="2" type="ORF">POM88_050891</name>
</gene>
<reference evidence="2" key="2">
    <citation type="submission" date="2023-05" db="EMBL/GenBank/DDBJ databases">
        <authorList>
            <person name="Schelkunov M.I."/>
        </authorList>
    </citation>
    <scope>NUCLEOTIDE SEQUENCE</scope>
    <source>
        <strain evidence="2">Hsosn_3</strain>
        <tissue evidence="2">Leaf</tissue>
    </source>
</reference>
<keyword evidence="1" id="KW-0175">Coiled coil</keyword>
<dbReference type="Proteomes" id="UP001237642">
    <property type="component" value="Unassembled WGS sequence"/>
</dbReference>
<keyword evidence="3" id="KW-1185">Reference proteome</keyword>
<name>A0AAD8GYD9_9APIA</name>
<comment type="caution">
    <text evidence="2">The sequence shown here is derived from an EMBL/GenBank/DDBJ whole genome shotgun (WGS) entry which is preliminary data.</text>
</comment>
<sequence length="127" mass="13968">MGPPTVAQGIDQLDEKATAIEETMVDMVAKAVETAVNSLKQSLTEFLMEGQAAAARKIGEDLDEMAARLECRINRSREQQEQMINLMQSEQHKFCSEIRSSVTALQANNIQIGNKVENNTNQTGSTP</sequence>
<proteinExistence type="predicted"/>
<feature type="coiled-coil region" evidence="1">
    <location>
        <begin position="59"/>
        <end position="86"/>
    </location>
</feature>
<evidence type="ECO:0000256" key="1">
    <source>
        <dbReference type="SAM" id="Coils"/>
    </source>
</evidence>
<evidence type="ECO:0000313" key="3">
    <source>
        <dbReference type="Proteomes" id="UP001237642"/>
    </source>
</evidence>
<protein>
    <submittedName>
        <fullName evidence="2">Uncharacterized protein</fullName>
    </submittedName>
</protein>